<dbReference type="PATRIC" id="fig|1263870.3.peg.5963"/>
<keyword evidence="3" id="KW-1185">Reference proteome</keyword>
<evidence type="ECO:0000313" key="2">
    <source>
        <dbReference type="EMBL" id="EMI52904.1"/>
    </source>
</evidence>
<name>M5TV35_9BACT</name>
<evidence type="ECO:0000313" key="3">
    <source>
        <dbReference type="Proteomes" id="UP000011885"/>
    </source>
</evidence>
<comment type="caution">
    <text evidence="2">The sequence shown here is derived from an EMBL/GenBank/DDBJ whole genome shotgun (WGS) entry which is preliminary data.</text>
</comment>
<protein>
    <submittedName>
        <fullName evidence="2">Uncharacterized protein</fullName>
    </submittedName>
</protein>
<dbReference type="EMBL" id="ANOH01000399">
    <property type="protein sequence ID" value="EMI52904.1"/>
    <property type="molecule type" value="Genomic_DNA"/>
</dbReference>
<gene>
    <name evidence="2" type="ORF">RSSM_05631</name>
</gene>
<reference evidence="2 3" key="1">
    <citation type="journal article" date="2013" name="Mar. Genomics">
        <title>Expression of sulfatases in Rhodopirellula baltica and the diversity of sulfatases in the genus Rhodopirellula.</title>
        <authorList>
            <person name="Wegner C.E."/>
            <person name="Richter-Heitmann T."/>
            <person name="Klindworth A."/>
            <person name="Klockow C."/>
            <person name="Richter M."/>
            <person name="Achstetter T."/>
            <person name="Glockner F.O."/>
            <person name="Harder J."/>
        </authorList>
    </citation>
    <scope>NUCLEOTIDE SEQUENCE [LARGE SCALE GENOMIC DNA]</scope>
    <source>
        <strain evidence="2 3">SM41</strain>
    </source>
</reference>
<dbReference type="Proteomes" id="UP000011885">
    <property type="component" value="Unassembled WGS sequence"/>
</dbReference>
<feature type="compositionally biased region" description="Low complexity" evidence="1">
    <location>
        <begin position="33"/>
        <end position="51"/>
    </location>
</feature>
<evidence type="ECO:0000256" key="1">
    <source>
        <dbReference type="SAM" id="MobiDB-lite"/>
    </source>
</evidence>
<sequence>MGCGDSEPTNVAEGASLSEIEQYRQMVEESEKAAAAGYEEAEANYSANPKG</sequence>
<organism evidence="2 3">
    <name type="scientific">Rhodopirellula sallentina SM41</name>
    <dbReference type="NCBI Taxonomy" id="1263870"/>
    <lineage>
        <taxon>Bacteria</taxon>
        <taxon>Pseudomonadati</taxon>
        <taxon>Planctomycetota</taxon>
        <taxon>Planctomycetia</taxon>
        <taxon>Pirellulales</taxon>
        <taxon>Pirellulaceae</taxon>
        <taxon>Rhodopirellula</taxon>
    </lineage>
</organism>
<dbReference type="AlphaFoldDB" id="M5TV35"/>
<accession>M5TV35</accession>
<proteinExistence type="predicted"/>
<feature type="region of interest" description="Disordered" evidence="1">
    <location>
        <begin position="31"/>
        <end position="51"/>
    </location>
</feature>